<dbReference type="EMBL" id="SMCS01000002">
    <property type="protein sequence ID" value="TCV95750.1"/>
    <property type="molecule type" value="Genomic_DNA"/>
</dbReference>
<sequence length="313" mass="32870">MTRILLTGGSGFIGSRFLAHLATANIDAVSIGRGALRNGYETPTDHRVVSQLAAEQVREAVGKTPIDAVVHLAAAGVNPGDRDIGNLRTINGLLPGELVELAHALGARGFVMSGSNSEYARFDGDRIREDAPLEATKVYGATKAAGALMALATGAALGLPCANLRLFNVYGPGEAPHRLLPALCKSLLQGKDVPLSQGHQVRDFIHVDDACSALMAALFGVMDGTLPTGHYNVCTGEGTSVRTFALGVANAMNADPSLLRFGMIPMRPDDQPRVVGDPSALESHTGWRPRLSVIEGIAETLPDSHQVKRAGMP</sequence>
<dbReference type="InterPro" id="IPR001509">
    <property type="entry name" value="Epimerase_deHydtase"/>
</dbReference>
<dbReference type="Gene3D" id="3.40.50.720">
    <property type="entry name" value="NAD(P)-binding Rossmann-like Domain"/>
    <property type="match status" value="1"/>
</dbReference>
<evidence type="ECO:0000256" key="1">
    <source>
        <dbReference type="ARBA" id="ARBA00005125"/>
    </source>
</evidence>
<dbReference type="InterPro" id="IPR036291">
    <property type="entry name" value="NAD(P)-bd_dom_sf"/>
</dbReference>
<accession>A0A4R3YTC6</accession>
<protein>
    <submittedName>
        <fullName evidence="4">GDP-4-dehydro-6-deoxy-D-mannose reductase</fullName>
    </submittedName>
</protein>
<organism evidence="4 5">
    <name type="scientific">Luteibacter rhizovicinus</name>
    <dbReference type="NCBI Taxonomy" id="242606"/>
    <lineage>
        <taxon>Bacteria</taxon>
        <taxon>Pseudomonadati</taxon>
        <taxon>Pseudomonadota</taxon>
        <taxon>Gammaproteobacteria</taxon>
        <taxon>Lysobacterales</taxon>
        <taxon>Rhodanobacteraceae</taxon>
        <taxon>Luteibacter</taxon>
    </lineage>
</organism>
<keyword evidence="5" id="KW-1185">Reference proteome</keyword>
<comment type="similarity">
    <text evidence="2">Belongs to the NAD(P)-dependent epimerase/dehydratase family.</text>
</comment>
<evidence type="ECO:0000259" key="3">
    <source>
        <dbReference type="Pfam" id="PF01370"/>
    </source>
</evidence>
<dbReference type="AlphaFoldDB" id="A0A4R3YTC6"/>
<evidence type="ECO:0000313" key="4">
    <source>
        <dbReference type="EMBL" id="TCV95750.1"/>
    </source>
</evidence>
<proteinExistence type="inferred from homology"/>
<dbReference type="Pfam" id="PF01370">
    <property type="entry name" value="Epimerase"/>
    <property type="match status" value="1"/>
</dbReference>
<dbReference type="RefSeq" id="WP_132141993.1">
    <property type="nucleotide sequence ID" value="NZ_SMCS01000002.1"/>
</dbReference>
<dbReference type="Proteomes" id="UP000295645">
    <property type="component" value="Unassembled WGS sequence"/>
</dbReference>
<dbReference type="PANTHER" id="PTHR43000">
    <property type="entry name" value="DTDP-D-GLUCOSE 4,6-DEHYDRATASE-RELATED"/>
    <property type="match status" value="1"/>
</dbReference>
<dbReference type="OrthoDB" id="9795415at2"/>
<dbReference type="Gene3D" id="3.90.25.10">
    <property type="entry name" value="UDP-galactose 4-epimerase, domain 1"/>
    <property type="match status" value="1"/>
</dbReference>
<comment type="pathway">
    <text evidence="1">Bacterial outer membrane biogenesis; LPS O-antigen biosynthesis.</text>
</comment>
<feature type="domain" description="NAD-dependent epimerase/dehydratase" evidence="3">
    <location>
        <begin position="4"/>
        <end position="233"/>
    </location>
</feature>
<reference evidence="4 5" key="1">
    <citation type="submission" date="2019-03" db="EMBL/GenBank/DDBJ databases">
        <title>Above-ground endophytic microbial communities from plants in different locations in the United States.</title>
        <authorList>
            <person name="Frank C."/>
        </authorList>
    </citation>
    <scope>NUCLEOTIDE SEQUENCE [LARGE SCALE GENOMIC DNA]</scope>
    <source>
        <strain evidence="4 5">LP_13_YM</strain>
    </source>
</reference>
<evidence type="ECO:0000313" key="5">
    <source>
        <dbReference type="Proteomes" id="UP000295645"/>
    </source>
</evidence>
<name>A0A4R3YTC6_9GAMM</name>
<dbReference type="SUPFAM" id="SSF51735">
    <property type="entry name" value="NAD(P)-binding Rossmann-fold domains"/>
    <property type="match status" value="1"/>
</dbReference>
<comment type="caution">
    <text evidence="4">The sequence shown here is derived from an EMBL/GenBank/DDBJ whole genome shotgun (WGS) entry which is preliminary data.</text>
</comment>
<evidence type="ECO:0000256" key="2">
    <source>
        <dbReference type="ARBA" id="ARBA00007637"/>
    </source>
</evidence>
<gene>
    <name evidence="4" type="ORF">EC912_10294</name>
</gene>